<dbReference type="Proteomes" id="UP001374535">
    <property type="component" value="Chromosome 9"/>
</dbReference>
<dbReference type="InterPro" id="IPR002645">
    <property type="entry name" value="STAS_dom"/>
</dbReference>
<dbReference type="GO" id="GO:0016020">
    <property type="term" value="C:membrane"/>
    <property type="evidence" value="ECO:0007669"/>
    <property type="project" value="UniProtKB-SubCell"/>
</dbReference>
<evidence type="ECO:0000256" key="8">
    <source>
        <dbReference type="SAM" id="Phobius"/>
    </source>
</evidence>
<dbReference type="InterPro" id="IPR001902">
    <property type="entry name" value="SLC26A/SulP_fam"/>
</dbReference>
<evidence type="ECO:0000256" key="7">
    <source>
        <dbReference type="SAM" id="MobiDB-lite"/>
    </source>
</evidence>
<feature type="transmembrane region" description="Helical" evidence="8">
    <location>
        <begin position="338"/>
        <end position="360"/>
    </location>
</feature>
<feature type="transmembrane region" description="Helical" evidence="8">
    <location>
        <begin position="104"/>
        <end position="123"/>
    </location>
</feature>
<feature type="transmembrane region" description="Helical" evidence="8">
    <location>
        <begin position="391"/>
        <end position="410"/>
    </location>
</feature>
<keyword evidence="5 8" id="KW-1133">Transmembrane helix</keyword>
<dbReference type="EMBL" id="CP144692">
    <property type="protein sequence ID" value="WVY97186.1"/>
    <property type="molecule type" value="Genomic_DNA"/>
</dbReference>
<comment type="subcellular location">
    <subcellularLocation>
        <location evidence="1">Membrane</location>
        <topology evidence="1">Multi-pass membrane protein</topology>
    </subcellularLocation>
</comment>
<evidence type="ECO:0000256" key="3">
    <source>
        <dbReference type="ARBA" id="ARBA00022448"/>
    </source>
</evidence>
<dbReference type="Pfam" id="PF00916">
    <property type="entry name" value="Sulfate_transp"/>
    <property type="match status" value="2"/>
</dbReference>
<dbReference type="PROSITE" id="PS50801">
    <property type="entry name" value="STAS"/>
    <property type="match status" value="1"/>
</dbReference>
<dbReference type="InterPro" id="IPR018045">
    <property type="entry name" value="S04_transporter_CS"/>
</dbReference>
<comment type="similarity">
    <text evidence="2">Belongs to the SLC26A/SulP transporter (TC 2.A.53) family.</text>
</comment>
<feature type="transmembrane region" description="Helical" evidence="8">
    <location>
        <begin position="187"/>
        <end position="206"/>
    </location>
</feature>
<organism evidence="10 11">
    <name type="scientific">Vigna mungo</name>
    <name type="common">Black gram</name>
    <name type="synonym">Phaseolus mungo</name>
    <dbReference type="NCBI Taxonomy" id="3915"/>
    <lineage>
        <taxon>Eukaryota</taxon>
        <taxon>Viridiplantae</taxon>
        <taxon>Streptophyta</taxon>
        <taxon>Embryophyta</taxon>
        <taxon>Tracheophyta</taxon>
        <taxon>Spermatophyta</taxon>
        <taxon>Magnoliopsida</taxon>
        <taxon>eudicotyledons</taxon>
        <taxon>Gunneridae</taxon>
        <taxon>Pentapetalae</taxon>
        <taxon>rosids</taxon>
        <taxon>fabids</taxon>
        <taxon>Fabales</taxon>
        <taxon>Fabaceae</taxon>
        <taxon>Papilionoideae</taxon>
        <taxon>50 kb inversion clade</taxon>
        <taxon>NPAAA clade</taxon>
        <taxon>indigoferoid/millettioid clade</taxon>
        <taxon>Phaseoleae</taxon>
        <taxon>Vigna</taxon>
    </lineage>
</organism>
<dbReference type="CDD" id="cd07042">
    <property type="entry name" value="STAS_SulP_like_sulfate_transporter"/>
    <property type="match status" value="1"/>
</dbReference>
<dbReference type="AlphaFoldDB" id="A0AAQ3MU47"/>
<feature type="transmembrane region" description="Helical" evidence="8">
    <location>
        <begin position="157"/>
        <end position="181"/>
    </location>
</feature>
<feature type="domain" description="STAS" evidence="9">
    <location>
        <begin position="480"/>
        <end position="603"/>
    </location>
</feature>
<dbReference type="GO" id="GO:0008271">
    <property type="term" value="F:secondary active sulfate transmembrane transporter activity"/>
    <property type="evidence" value="ECO:0007669"/>
    <property type="project" value="InterPro"/>
</dbReference>
<dbReference type="FunFam" id="3.30.750.24:FF:000002">
    <property type="entry name" value="Sulfate transporter 31"/>
    <property type="match status" value="1"/>
</dbReference>
<keyword evidence="11" id="KW-1185">Reference proteome</keyword>
<feature type="transmembrane region" description="Helical" evidence="8">
    <location>
        <begin position="306"/>
        <end position="326"/>
    </location>
</feature>
<dbReference type="PROSITE" id="PS01130">
    <property type="entry name" value="SLC26A"/>
    <property type="match status" value="1"/>
</dbReference>
<evidence type="ECO:0000313" key="10">
    <source>
        <dbReference type="EMBL" id="WVY97186.1"/>
    </source>
</evidence>
<gene>
    <name evidence="10" type="ORF">V8G54_029337</name>
</gene>
<dbReference type="SUPFAM" id="SSF52091">
    <property type="entry name" value="SpoIIaa-like"/>
    <property type="match status" value="1"/>
</dbReference>
<evidence type="ECO:0000256" key="6">
    <source>
        <dbReference type="ARBA" id="ARBA00023136"/>
    </source>
</evidence>
<keyword evidence="4 8" id="KW-0812">Transmembrane</keyword>
<sequence>MGSVDHHQSVQQQRHQVEVPPPQPFFNSLKISFKETFFPDDPFRQFKNKPSSKKIMLAIQYFFPIFQWAPKYTFNFFKADLIAGITIASLAIPQGISYAKLANLPPILGLYSSFIPPLIYAMMGSSRDLAVGTVAVGSLLMGSMLSDVVNPNEDPRLYLHLAFTATLFAGIFEAALGFFRLGLIVDFLSHATIVGFMGGAATVVCLQQLKSILGLVHFTHGADIISVMRSVFTQTHESKKRPRFFWVSAMAPLTSVILGSLLVYFTHAERHGVEVIGELKKGLNPPSVSKLVFVSPYITTAVKTGIVVGIISLAEGIAVGRSFAMYKNYNIDGNKEMIAMGTMNIVGSFTSCYITTAVNYNAGCKTAASNIIMSIAVMLTLLFLTPLFHYTPLVVLSAIIVSAMLGLIDYEAAIHLWKIDKFDFVVCMSAYIGVVFASVEIGLVIAVAISVLRVLLFIARPRTFVLGNIANSGIYRNVEQYPNAKHVPGILILEIDAPIYFANAGYLRERITRWVDEEESRIKATGETSLQYVIMDMSGVGNIDTSGISMLEEVKKITERRELQLVLVNPGSEVMKKLNKSKFQNHLGERWIYLTVEEAVGACNFNLHERRNLKNDESEGWNNV</sequence>
<evidence type="ECO:0000256" key="5">
    <source>
        <dbReference type="ARBA" id="ARBA00022989"/>
    </source>
</evidence>
<evidence type="ECO:0000256" key="2">
    <source>
        <dbReference type="ARBA" id="ARBA00008692"/>
    </source>
</evidence>
<evidence type="ECO:0000313" key="11">
    <source>
        <dbReference type="Proteomes" id="UP001374535"/>
    </source>
</evidence>
<name>A0AAQ3MU47_VIGMU</name>
<reference evidence="10 11" key="1">
    <citation type="journal article" date="2023" name="Life. Sci Alliance">
        <title>Evolutionary insights into 3D genome organization and epigenetic landscape of Vigna mungo.</title>
        <authorList>
            <person name="Junaid A."/>
            <person name="Singh B."/>
            <person name="Bhatia S."/>
        </authorList>
    </citation>
    <scope>NUCLEOTIDE SEQUENCE [LARGE SCALE GENOMIC DNA]</scope>
    <source>
        <strain evidence="10">Urdbean</strain>
    </source>
</reference>
<feature type="transmembrane region" description="Helical" evidence="8">
    <location>
        <begin position="129"/>
        <end position="145"/>
    </location>
</feature>
<dbReference type="Gene3D" id="3.30.750.24">
    <property type="entry name" value="STAS domain"/>
    <property type="match status" value="1"/>
</dbReference>
<feature type="transmembrane region" description="Helical" evidence="8">
    <location>
        <begin position="430"/>
        <end position="456"/>
    </location>
</feature>
<evidence type="ECO:0000256" key="1">
    <source>
        <dbReference type="ARBA" id="ARBA00004141"/>
    </source>
</evidence>
<evidence type="ECO:0000259" key="9">
    <source>
        <dbReference type="PROSITE" id="PS50801"/>
    </source>
</evidence>
<feature type="transmembrane region" description="Helical" evidence="8">
    <location>
        <begin position="366"/>
        <end position="384"/>
    </location>
</feature>
<evidence type="ECO:0000256" key="4">
    <source>
        <dbReference type="ARBA" id="ARBA00022692"/>
    </source>
</evidence>
<accession>A0AAQ3MU47</accession>
<keyword evidence="3" id="KW-0813">Transport</keyword>
<protein>
    <recommendedName>
        <fullName evidence="9">STAS domain-containing protein</fullName>
    </recommendedName>
</protein>
<dbReference type="InterPro" id="IPR036513">
    <property type="entry name" value="STAS_dom_sf"/>
</dbReference>
<feature type="transmembrane region" description="Helical" evidence="8">
    <location>
        <begin position="244"/>
        <end position="265"/>
    </location>
</feature>
<proteinExistence type="inferred from homology"/>
<dbReference type="Pfam" id="PF01740">
    <property type="entry name" value="STAS"/>
    <property type="match status" value="1"/>
</dbReference>
<dbReference type="PANTHER" id="PTHR11814">
    <property type="entry name" value="SULFATE TRANSPORTER"/>
    <property type="match status" value="1"/>
</dbReference>
<feature type="region of interest" description="Disordered" evidence="7">
    <location>
        <begin position="1"/>
        <end position="23"/>
    </location>
</feature>
<keyword evidence="6 8" id="KW-0472">Membrane</keyword>
<dbReference type="InterPro" id="IPR011547">
    <property type="entry name" value="SLC26A/SulP_dom"/>
</dbReference>